<gene>
    <name evidence="1" type="ORF">Fmac_011424</name>
</gene>
<protein>
    <submittedName>
        <fullName evidence="1">Uncharacterized protein</fullName>
    </submittedName>
</protein>
<evidence type="ECO:0000313" key="2">
    <source>
        <dbReference type="Proteomes" id="UP001603857"/>
    </source>
</evidence>
<accession>A0ABD1MN70</accession>
<proteinExistence type="predicted"/>
<organism evidence="1 2">
    <name type="scientific">Flemingia macrophylla</name>
    <dbReference type="NCBI Taxonomy" id="520843"/>
    <lineage>
        <taxon>Eukaryota</taxon>
        <taxon>Viridiplantae</taxon>
        <taxon>Streptophyta</taxon>
        <taxon>Embryophyta</taxon>
        <taxon>Tracheophyta</taxon>
        <taxon>Spermatophyta</taxon>
        <taxon>Magnoliopsida</taxon>
        <taxon>eudicotyledons</taxon>
        <taxon>Gunneridae</taxon>
        <taxon>Pentapetalae</taxon>
        <taxon>rosids</taxon>
        <taxon>fabids</taxon>
        <taxon>Fabales</taxon>
        <taxon>Fabaceae</taxon>
        <taxon>Papilionoideae</taxon>
        <taxon>50 kb inversion clade</taxon>
        <taxon>NPAAA clade</taxon>
        <taxon>indigoferoid/millettioid clade</taxon>
        <taxon>Phaseoleae</taxon>
        <taxon>Flemingia</taxon>
    </lineage>
</organism>
<dbReference type="Proteomes" id="UP001603857">
    <property type="component" value="Unassembled WGS sequence"/>
</dbReference>
<dbReference type="EMBL" id="JBGMDY010000004">
    <property type="protein sequence ID" value="KAL2336978.1"/>
    <property type="molecule type" value="Genomic_DNA"/>
</dbReference>
<keyword evidence="2" id="KW-1185">Reference proteome</keyword>
<name>A0ABD1MN70_9FABA</name>
<comment type="caution">
    <text evidence="1">The sequence shown here is derived from an EMBL/GenBank/DDBJ whole genome shotgun (WGS) entry which is preliminary data.</text>
</comment>
<sequence length="176" mass="20209">MTRDHAKALFLSQTECDSCDCTKVNRSQPEHDSYDCDKVSNSFTFEHDSYDRAKIGNQNVSYDHAKVLFHSQSKCDSGDRTKVGNQNVTRMIILRFYFACNLSATHVIAQRGSLSHQLLSSTADLSTNCLIYCYLGFRRLDPILISIDTDYRRNQEVSEFVRHVNIFLFNGGGWFR</sequence>
<dbReference type="AlphaFoldDB" id="A0ABD1MN70"/>
<evidence type="ECO:0000313" key="1">
    <source>
        <dbReference type="EMBL" id="KAL2336978.1"/>
    </source>
</evidence>
<reference evidence="1 2" key="1">
    <citation type="submission" date="2024-08" db="EMBL/GenBank/DDBJ databases">
        <title>Insights into the chromosomal genome structure of Flemingia macrophylla.</title>
        <authorList>
            <person name="Ding Y."/>
            <person name="Zhao Y."/>
            <person name="Bi W."/>
            <person name="Wu M."/>
            <person name="Zhao G."/>
            <person name="Gong Y."/>
            <person name="Li W."/>
            <person name="Zhang P."/>
        </authorList>
    </citation>
    <scope>NUCLEOTIDE SEQUENCE [LARGE SCALE GENOMIC DNA]</scope>
    <source>
        <strain evidence="1">DYQJB</strain>
        <tissue evidence="1">Leaf</tissue>
    </source>
</reference>